<dbReference type="EMBL" id="JPKZ01001542">
    <property type="protein sequence ID" value="KHN81354.1"/>
    <property type="molecule type" value="Genomic_DNA"/>
</dbReference>
<dbReference type="SUPFAM" id="SSF160909">
    <property type="entry name" value="ATP12-like"/>
    <property type="match status" value="1"/>
</dbReference>
<dbReference type="Gene3D" id="3.30.2180.10">
    <property type="entry name" value="ATP12-like"/>
    <property type="match status" value="1"/>
</dbReference>
<dbReference type="OMA" id="QGWVMGL"/>
<accession>A0A0B2VJ01</accession>
<gene>
    <name evidence="6" type="primary">ATPAF2</name>
    <name evidence="6" type="ORF">Tcan_18152</name>
</gene>
<reference evidence="6 7" key="1">
    <citation type="submission" date="2014-11" db="EMBL/GenBank/DDBJ databases">
        <title>Genetic blueprint of the zoonotic pathogen Toxocara canis.</title>
        <authorList>
            <person name="Zhu X.-Q."/>
            <person name="Korhonen P.K."/>
            <person name="Cai H."/>
            <person name="Young N.D."/>
            <person name="Nejsum P."/>
            <person name="von Samson-Himmelstjerna G."/>
            <person name="Boag P.R."/>
            <person name="Tan P."/>
            <person name="Li Q."/>
            <person name="Min J."/>
            <person name="Yang Y."/>
            <person name="Wang X."/>
            <person name="Fang X."/>
            <person name="Hall R.S."/>
            <person name="Hofmann A."/>
            <person name="Sternberg P.W."/>
            <person name="Jex A.R."/>
            <person name="Gasser R.B."/>
        </authorList>
    </citation>
    <scope>NUCLEOTIDE SEQUENCE [LARGE SCALE GENOMIC DNA]</scope>
    <source>
        <strain evidence="6">PN_DK_2014</strain>
    </source>
</reference>
<keyword evidence="4" id="KW-0496">Mitochondrion</keyword>
<dbReference type="Pfam" id="PF07542">
    <property type="entry name" value="ATP12"/>
    <property type="match status" value="1"/>
</dbReference>
<proteinExistence type="inferred from homology"/>
<dbReference type="Proteomes" id="UP000031036">
    <property type="component" value="Unassembled WGS sequence"/>
</dbReference>
<dbReference type="Gene3D" id="1.10.3580.10">
    <property type="entry name" value="ATP12 ATPase"/>
    <property type="match status" value="1"/>
</dbReference>
<dbReference type="GO" id="GO:0005739">
    <property type="term" value="C:mitochondrion"/>
    <property type="evidence" value="ECO:0007669"/>
    <property type="project" value="UniProtKB-SubCell"/>
</dbReference>
<dbReference type="OrthoDB" id="5673at2759"/>
<keyword evidence="7" id="KW-1185">Reference proteome</keyword>
<comment type="similarity">
    <text evidence="2">Belongs to the ATP12 family.</text>
</comment>
<comment type="caution">
    <text evidence="6">The sequence shown here is derived from an EMBL/GenBank/DDBJ whole genome shotgun (WGS) entry which is preliminary data.</text>
</comment>
<keyword evidence="3" id="KW-0809">Transit peptide</keyword>
<evidence type="ECO:0000256" key="5">
    <source>
        <dbReference type="ARBA" id="ARBA00023186"/>
    </source>
</evidence>
<keyword evidence="5" id="KW-0143">Chaperone</keyword>
<evidence type="ECO:0000256" key="3">
    <source>
        <dbReference type="ARBA" id="ARBA00022946"/>
    </source>
</evidence>
<name>A0A0B2VJ01_TOXCA</name>
<dbReference type="InterPro" id="IPR011419">
    <property type="entry name" value="ATP12_ATP_synth-F1-assembly"/>
</dbReference>
<sequence>MNSASRWITRRFAISASALTNRSKFYKKASVVPVSTSSFPLYNVFLDNRKLRTPSGKVLETESEPLALAIAHEWNSQKKYLNMAHMRLTGLLFTALDNPQALKKEDVVSKILEYLDTDTVLFRSSENEKLAELQQQKWDPLIKWASAEFDLKLKPSYSIVDVPSIESESRSNLQRYLLSYRFLPLIGVQYAVESVKSLLITLSVMAHRTDAEDAVEMTLLEQRFQSEIWGNVSA</sequence>
<comment type="subcellular location">
    <subcellularLocation>
        <location evidence="1">Mitochondrion</location>
    </subcellularLocation>
</comment>
<dbReference type="InterPro" id="IPR042272">
    <property type="entry name" value="ATP12_ATP_synth-F1-assembly_N"/>
</dbReference>
<protein>
    <submittedName>
        <fullName evidence="6">ATP synthase mitochondrial F1 complex assembly factor 2</fullName>
    </submittedName>
</protein>
<dbReference type="InterPro" id="IPR023335">
    <property type="entry name" value="ATP12_ortho_dom_sf"/>
</dbReference>
<evidence type="ECO:0000256" key="2">
    <source>
        <dbReference type="ARBA" id="ARBA00008231"/>
    </source>
</evidence>
<dbReference type="STRING" id="6265.A0A0B2VJ01"/>
<evidence type="ECO:0000256" key="1">
    <source>
        <dbReference type="ARBA" id="ARBA00004173"/>
    </source>
</evidence>
<evidence type="ECO:0000313" key="7">
    <source>
        <dbReference type="Proteomes" id="UP000031036"/>
    </source>
</evidence>
<dbReference type="PANTHER" id="PTHR21013:SF10">
    <property type="entry name" value="ATP SYNTHASE MITOCHONDRIAL F1 COMPLEX ASSEMBLY FACTOR 2"/>
    <property type="match status" value="1"/>
</dbReference>
<evidence type="ECO:0000313" key="6">
    <source>
        <dbReference type="EMBL" id="KHN81354.1"/>
    </source>
</evidence>
<dbReference type="AlphaFoldDB" id="A0A0B2VJ01"/>
<evidence type="ECO:0000256" key="4">
    <source>
        <dbReference type="ARBA" id="ARBA00023128"/>
    </source>
</evidence>
<dbReference type="GO" id="GO:0033615">
    <property type="term" value="P:mitochondrial proton-transporting ATP synthase complex assembly"/>
    <property type="evidence" value="ECO:0007669"/>
    <property type="project" value="TreeGrafter"/>
</dbReference>
<organism evidence="6 7">
    <name type="scientific">Toxocara canis</name>
    <name type="common">Canine roundworm</name>
    <dbReference type="NCBI Taxonomy" id="6265"/>
    <lineage>
        <taxon>Eukaryota</taxon>
        <taxon>Metazoa</taxon>
        <taxon>Ecdysozoa</taxon>
        <taxon>Nematoda</taxon>
        <taxon>Chromadorea</taxon>
        <taxon>Rhabditida</taxon>
        <taxon>Spirurina</taxon>
        <taxon>Ascaridomorpha</taxon>
        <taxon>Ascaridoidea</taxon>
        <taxon>Toxocaridae</taxon>
        <taxon>Toxocara</taxon>
    </lineage>
</organism>
<dbReference type="PANTHER" id="PTHR21013">
    <property type="entry name" value="ATP SYNTHASE MITOCHONDRIAL F1 COMPLEX ASSEMBLY FACTOR 2/ATP12 PROTEIN, MITOCHONDRIAL PRECURSOR"/>
    <property type="match status" value="1"/>
</dbReference>